<dbReference type="RefSeq" id="XP_066708398.1">
    <property type="nucleotide sequence ID" value="XM_066865269.1"/>
</dbReference>
<sequence length="304" mass="34713">MSFMSFSLNKHETWDPVKESVRSLHAVAAQLQNLKHPFVMVGQAATFAMNVKWDDPTTVDLLVRASTLHKLKTVVCITGNWTEMGVRAAHRKGGASQRNIEPLRQDACVLFKRTVFWGGRECKSLRLWSEEAYGLKIKFDSFIQLKPTFQLFEKAELEDPTDEGSIVRYIPETYVPMGMDVDDRPFVLGTVHDADEYYDSMSYGSYDSDSSGFDADDDERPELDADGVRLLQQAETCQAYPMEQFVSRASQTDAAIRAWLETVQEERGLGFSVDQRCCVCWRFGSLSDTIWFGIWRRSYENDLC</sequence>
<reference evidence="1 2" key="1">
    <citation type="submission" date="2023-01" db="EMBL/GenBank/DDBJ databases">
        <title>Analysis of 21 Apiospora genomes using comparative genomics revels a genus with tremendous synthesis potential of carbohydrate active enzymes and secondary metabolites.</title>
        <authorList>
            <person name="Sorensen T."/>
        </authorList>
    </citation>
    <scope>NUCLEOTIDE SEQUENCE [LARGE SCALE GENOMIC DNA]</scope>
    <source>
        <strain evidence="1 2">CBS 135458</strain>
    </source>
</reference>
<proteinExistence type="predicted"/>
<name>A0ABR1T2N9_9PEZI</name>
<dbReference type="GeneID" id="92098332"/>
<organism evidence="1 2">
    <name type="scientific">Apiospora phragmitis</name>
    <dbReference type="NCBI Taxonomy" id="2905665"/>
    <lineage>
        <taxon>Eukaryota</taxon>
        <taxon>Fungi</taxon>
        <taxon>Dikarya</taxon>
        <taxon>Ascomycota</taxon>
        <taxon>Pezizomycotina</taxon>
        <taxon>Sordariomycetes</taxon>
        <taxon>Xylariomycetidae</taxon>
        <taxon>Amphisphaeriales</taxon>
        <taxon>Apiosporaceae</taxon>
        <taxon>Apiospora</taxon>
    </lineage>
</organism>
<keyword evidence="2" id="KW-1185">Reference proteome</keyword>
<dbReference type="Proteomes" id="UP001480595">
    <property type="component" value="Unassembled WGS sequence"/>
</dbReference>
<evidence type="ECO:0000313" key="1">
    <source>
        <dbReference type="EMBL" id="KAK8040853.1"/>
    </source>
</evidence>
<comment type="caution">
    <text evidence="1">The sequence shown here is derived from an EMBL/GenBank/DDBJ whole genome shotgun (WGS) entry which is preliminary data.</text>
</comment>
<gene>
    <name evidence="1" type="ORF">PG994_013860</name>
</gene>
<evidence type="ECO:0000313" key="2">
    <source>
        <dbReference type="Proteomes" id="UP001480595"/>
    </source>
</evidence>
<dbReference type="EMBL" id="JAQQWL010000015">
    <property type="protein sequence ID" value="KAK8040853.1"/>
    <property type="molecule type" value="Genomic_DNA"/>
</dbReference>
<accession>A0ABR1T2N9</accession>
<protein>
    <submittedName>
        <fullName evidence="1">Uncharacterized protein</fullName>
    </submittedName>
</protein>